<sequence length="274" mass="28991">MVMIEGFENGFNNKELYTAMGGKSAGKNMKPRGGCRAHGAKVFGFAGVALCCSSGKESSCASAERFAMASPEDPETFEAVVDGCPTDAGHAQKLKDLKDAAQQDKVVVFSNQPAKVGGWVWHGFYTIDIVEVLANPELARIRYTKRDVAAADVEAMRAALVAARDVVAAEDAKKKAERAEKKRAAADAAAGTPAPKASKAVDKDWTPDPDSWRDALSAGDVVDAKVFGVWMGATVDVANFNQLVIRATMNGETQQIQIPRASEGLARAGTKAAL</sequence>
<protein>
    <submittedName>
        <fullName evidence="2">Uncharacterized protein</fullName>
    </submittedName>
</protein>
<feature type="compositionally biased region" description="Basic and acidic residues" evidence="1">
    <location>
        <begin position="199"/>
        <end position="213"/>
    </location>
</feature>
<feature type="region of interest" description="Disordered" evidence="1">
    <location>
        <begin position="178"/>
        <end position="214"/>
    </location>
</feature>
<proteinExistence type="predicted"/>
<accession>A0ABR1FY87</accession>
<name>A0ABR1FY87_AURAN</name>
<reference evidence="2 3" key="1">
    <citation type="submission" date="2024-03" db="EMBL/GenBank/DDBJ databases">
        <title>Aureococcus anophagefferens CCMP1851 and Kratosvirus quantuckense: Draft genome of a second virus-susceptible host strain in the model system.</title>
        <authorList>
            <person name="Chase E."/>
            <person name="Truchon A.R."/>
            <person name="Schepens W."/>
            <person name="Wilhelm S.W."/>
        </authorList>
    </citation>
    <scope>NUCLEOTIDE SEQUENCE [LARGE SCALE GENOMIC DNA]</scope>
    <source>
        <strain evidence="2 3">CCMP1851</strain>
    </source>
</reference>
<dbReference type="Proteomes" id="UP001363151">
    <property type="component" value="Unassembled WGS sequence"/>
</dbReference>
<gene>
    <name evidence="2" type="ORF">SO694_00051222</name>
</gene>
<evidence type="ECO:0000313" key="2">
    <source>
        <dbReference type="EMBL" id="KAK7241229.1"/>
    </source>
</evidence>
<evidence type="ECO:0000313" key="3">
    <source>
        <dbReference type="Proteomes" id="UP001363151"/>
    </source>
</evidence>
<dbReference type="EMBL" id="JBBJCI010000204">
    <property type="protein sequence ID" value="KAK7241229.1"/>
    <property type="molecule type" value="Genomic_DNA"/>
</dbReference>
<evidence type="ECO:0000256" key="1">
    <source>
        <dbReference type="SAM" id="MobiDB-lite"/>
    </source>
</evidence>
<organism evidence="2 3">
    <name type="scientific">Aureococcus anophagefferens</name>
    <name type="common">Harmful bloom alga</name>
    <dbReference type="NCBI Taxonomy" id="44056"/>
    <lineage>
        <taxon>Eukaryota</taxon>
        <taxon>Sar</taxon>
        <taxon>Stramenopiles</taxon>
        <taxon>Ochrophyta</taxon>
        <taxon>Pelagophyceae</taxon>
        <taxon>Pelagomonadales</taxon>
        <taxon>Pelagomonadaceae</taxon>
        <taxon>Aureococcus</taxon>
    </lineage>
</organism>
<keyword evidence="3" id="KW-1185">Reference proteome</keyword>
<comment type="caution">
    <text evidence="2">The sequence shown here is derived from an EMBL/GenBank/DDBJ whole genome shotgun (WGS) entry which is preliminary data.</text>
</comment>